<sequence length="133" mass="14100">MGTIHGKNAVLYMAGTAAGNAVQIAEAAEFTIDTDRDLDPDPALGDEWETKLKGLKRFSGSFNGNFDDAQKVVFDAVDADDDAVGFYLYPAVSAVTRYYYGDIFPVVSISGGTGGRVTFAVTFDGQGQLATNP</sequence>
<evidence type="ECO:0008006" key="2">
    <source>
        <dbReference type="Google" id="ProtNLM"/>
    </source>
</evidence>
<evidence type="ECO:0000313" key="1">
    <source>
        <dbReference type="EMBL" id="KKN61716.1"/>
    </source>
</evidence>
<protein>
    <recommendedName>
        <fullName evidence="2">Phage tail protein</fullName>
    </recommendedName>
</protein>
<name>A0A0F9UKH2_9ZZZZ</name>
<accession>A0A0F9UKH2</accession>
<organism evidence="1">
    <name type="scientific">marine sediment metagenome</name>
    <dbReference type="NCBI Taxonomy" id="412755"/>
    <lineage>
        <taxon>unclassified sequences</taxon>
        <taxon>metagenomes</taxon>
        <taxon>ecological metagenomes</taxon>
    </lineage>
</organism>
<proteinExistence type="predicted"/>
<reference evidence="1" key="1">
    <citation type="journal article" date="2015" name="Nature">
        <title>Complex archaea that bridge the gap between prokaryotes and eukaryotes.</title>
        <authorList>
            <person name="Spang A."/>
            <person name="Saw J.H."/>
            <person name="Jorgensen S.L."/>
            <person name="Zaremba-Niedzwiedzka K."/>
            <person name="Martijn J."/>
            <person name="Lind A.E."/>
            <person name="van Eijk R."/>
            <person name="Schleper C."/>
            <person name="Guy L."/>
            <person name="Ettema T.J."/>
        </authorList>
    </citation>
    <scope>NUCLEOTIDE SEQUENCE</scope>
</reference>
<dbReference type="EMBL" id="LAZR01000649">
    <property type="protein sequence ID" value="KKN61716.1"/>
    <property type="molecule type" value="Genomic_DNA"/>
</dbReference>
<dbReference type="AlphaFoldDB" id="A0A0F9UKH2"/>
<comment type="caution">
    <text evidence="1">The sequence shown here is derived from an EMBL/GenBank/DDBJ whole genome shotgun (WGS) entry which is preliminary data.</text>
</comment>
<gene>
    <name evidence="1" type="ORF">LCGC14_0519320</name>
</gene>